<keyword evidence="3" id="KW-1185">Reference proteome</keyword>
<evidence type="ECO:0000256" key="1">
    <source>
        <dbReference type="SAM" id="MobiDB-lite"/>
    </source>
</evidence>
<feature type="region of interest" description="Disordered" evidence="1">
    <location>
        <begin position="42"/>
        <end position="62"/>
    </location>
</feature>
<proteinExistence type="predicted"/>
<reference evidence="2 3" key="1">
    <citation type="journal article" date="2015" name="Genome Announc.">
        <title>Draft Genome Sequence of Filamentous Marine Cyanobacterium Lyngbya confervoides Strain BDU141951.</title>
        <authorList>
            <person name="Chandrababunaidu M.M."/>
            <person name="Sen D."/>
            <person name="Tripathy S."/>
        </authorList>
    </citation>
    <scope>NUCLEOTIDE SEQUENCE [LARGE SCALE GENOMIC DNA]</scope>
    <source>
        <strain evidence="2 3">BDU141951</strain>
    </source>
</reference>
<gene>
    <name evidence="2" type="ORF">QQ91_0002630</name>
</gene>
<dbReference type="Proteomes" id="UP000031561">
    <property type="component" value="Unassembled WGS sequence"/>
</dbReference>
<evidence type="ECO:0000313" key="3">
    <source>
        <dbReference type="Proteomes" id="UP000031561"/>
    </source>
</evidence>
<sequence>QSDRALTSRRGRQTIPVPLARVRQLWSWKQTLSLELKNCKMPSESLDQPPKRIGCPSTSDKC</sequence>
<organism evidence="2 3">
    <name type="scientific">Lyngbya confervoides BDU141951</name>
    <dbReference type="NCBI Taxonomy" id="1574623"/>
    <lineage>
        <taxon>Bacteria</taxon>
        <taxon>Bacillati</taxon>
        <taxon>Cyanobacteriota</taxon>
        <taxon>Cyanophyceae</taxon>
        <taxon>Oscillatoriophycideae</taxon>
        <taxon>Oscillatoriales</taxon>
        <taxon>Microcoleaceae</taxon>
        <taxon>Lyngbya</taxon>
    </lineage>
</organism>
<name>A0ABD4SZM6_9CYAN</name>
<evidence type="ECO:0000313" key="2">
    <source>
        <dbReference type="EMBL" id="MCM1981728.1"/>
    </source>
</evidence>
<comment type="caution">
    <text evidence="2">The sequence shown here is derived from an EMBL/GenBank/DDBJ whole genome shotgun (WGS) entry which is preliminary data.</text>
</comment>
<protein>
    <recommendedName>
        <fullName evidence="4">Transposase</fullName>
    </recommendedName>
</protein>
<feature type="non-terminal residue" evidence="2">
    <location>
        <position position="1"/>
    </location>
</feature>
<accession>A0ABD4SZM6</accession>
<dbReference type="RefSeq" id="WP_236096258.1">
    <property type="nucleotide sequence ID" value="NZ_JTHE03000018.1"/>
</dbReference>
<evidence type="ECO:0008006" key="4">
    <source>
        <dbReference type="Google" id="ProtNLM"/>
    </source>
</evidence>
<dbReference type="AlphaFoldDB" id="A0ABD4SZM6"/>
<dbReference type="EMBL" id="JTHE03000018">
    <property type="protein sequence ID" value="MCM1981728.1"/>
    <property type="molecule type" value="Genomic_DNA"/>
</dbReference>